<reference evidence="1" key="2">
    <citation type="journal article" date="2015" name="Data Brief">
        <title>Shoot transcriptome of the giant reed, Arundo donax.</title>
        <authorList>
            <person name="Barrero R.A."/>
            <person name="Guerrero F.D."/>
            <person name="Moolhuijzen P."/>
            <person name="Goolsby J.A."/>
            <person name="Tidwell J."/>
            <person name="Bellgard S.E."/>
            <person name="Bellgard M.I."/>
        </authorList>
    </citation>
    <scope>NUCLEOTIDE SEQUENCE</scope>
    <source>
        <tissue evidence="1">Shoot tissue taken approximately 20 cm above the soil surface</tissue>
    </source>
</reference>
<accession>A0A0A9AMN7</accession>
<protein>
    <submittedName>
        <fullName evidence="1">Uncharacterized protein</fullName>
    </submittedName>
</protein>
<reference evidence="1" key="1">
    <citation type="submission" date="2014-09" db="EMBL/GenBank/DDBJ databases">
        <authorList>
            <person name="Magalhaes I.L.F."/>
            <person name="Oliveira U."/>
            <person name="Santos F.R."/>
            <person name="Vidigal T.H.D.A."/>
            <person name="Brescovit A.D."/>
            <person name="Santos A.J."/>
        </authorList>
    </citation>
    <scope>NUCLEOTIDE SEQUENCE</scope>
    <source>
        <tissue evidence="1">Shoot tissue taken approximately 20 cm above the soil surface</tissue>
    </source>
</reference>
<name>A0A0A9AMN7_ARUDO</name>
<sequence length="41" mass="4947">MRDLVCHWRGRDETRPPRNGCWWLEPRPDTDDQGRRRAGVV</sequence>
<organism evidence="1">
    <name type="scientific">Arundo donax</name>
    <name type="common">Giant reed</name>
    <name type="synonym">Donax arundinaceus</name>
    <dbReference type="NCBI Taxonomy" id="35708"/>
    <lineage>
        <taxon>Eukaryota</taxon>
        <taxon>Viridiplantae</taxon>
        <taxon>Streptophyta</taxon>
        <taxon>Embryophyta</taxon>
        <taxon>Tracheophyta</taxon>
        <taxon>Spermatophyta</taxon>
        <taxon>Magnoliopsida</taxon>
        <taxon>Liliopsida</taxon>
        <taxon>Poales</taxon>
        <taxon>Poaceae</taxon>
        <taxon>PACMAD clade</taxon>
        <taxon>Arundinoideae</taxon>
        <taxon>Arundineae</taxon>
        <taxon>Arundo</taxon>
    </lineage>
</organism>
<evidence type="ECO:0000313" key="1">
    <source>
        <dbReference type="EMBL" id="JAD48367.1"/>
    </source>
</evidence>
<dbReference type="EMBL" id="GBRH01249528">
    <property type="protein sequence ID" value="JAD48367.1"/>
    <property type="molecule type" value="Transcribed_RNA"/>
</dbReference>
<proteinExistence type="predicted"/>
<dbReference type="AlphaFoldDB" id="A0A0A9AMN7"/>